<evidence type="ECO:0000313" key="1">
    <source>
        <dbReference type="EMBL" id="EEI92424.1"/>
    </source>
</evidence>
<reference evidence="1 2" key="1">
    <citation type="submission" date="2009-01" db="EMBL/GenBank/DDBJ databases">
        <authorList>
            <person name="Qin X."/>
            <person name="Bachman B."/>
            <person name="Battles P."/>
            <person name="Bell A."/>
            <person name="Bess C."/>
            <person name="Bickham C."/>
            <person name="Chaboub L."/>
            <person name="Chen D."/>
            <person name="Coyle M."/>
            <person name="Deiros D.R."/>
            <person name="Dinh H."/>
            <person name="Forbes L."/>
            <person name="Fowler G."/>
            <person name="Francisco L."/>
            <person name="Fu Q."/>
            <person name="Gubbala S."/>
            <person name="Hale W."/>
            <person name="Han Y."/>
            <person name="Hemphill L."/>
            <person name="Highlander S.K."/>
            <person name="Hirani K."/>
            <person name="Hogues M."/>
            <person name="Jackson L."/>
            <person name="Jakkamsetti A."/>
            <person name="Javaid M."/>
            <person name="Jiang H."/>
            <person name="Korchina V."/>
            <person name="Kovar C."/>
            <person name="Lara F."/>
            <person name="Lee S."/>
            <person name="Mata R."/>
            <person name="Mathew T."/>
            <person name="Moen C."/>
            <person name="Morales K."/>
            <person name="Munidasa M."/>
            <person name="Nazareth L."/>
            <person name="Ngo R."/>
            <person name="Nguyen L."/>
            <person name="Okwuonu G."/>
            <person name="Ongeri F."/>
            <person name="Patil S."/>
            <person name="Petrosino J."/>
            <person name="Pham C."/>
            <person name="Pham P."/>
            <person name="Pu L.-L."/>
            <person name="Puazo M."/>
            <person name="Raj R."/>
            <person name="Reid J."/>
            <person name="Rouhana J."/>
            <person name="Saada N."/>
            <person name="Shang Y."/>
            <person name="Simmons D."/>
            <person name="Thornton R."/>
            <person name="Warren J."/>
            <person name="Weissenberger G."/>
            <person name="Zhang J."/>
            <person name="Zhang L."/>
            <person name="Zhou C."/>
            <person name="Zhu D."/>
            <person name="Muzny D."/>
            <person name="Worley K."/>
            <person name="Gibbs R."/>
        </authorList>
    </citation>
    <scope>NUCLEOTIDE SEQUENCE [LARGE SCALE GENOMIC DNA]</scope>
    <source>
        <strain evidence="1 2">ATCC 33300</strain>
    </source>
</reference>
<evidence type="ECO:0000313" key="2">
    <source>
        <dbReference type="Proteomes" id="UP000006241"/>
    </source>
</evidence>
<protein>
    <submittedName>
        <fullName evidence="1">Uncharacterized protein</fullName>
    </submittedName>
</protein>
<dbReference type="HOGENOM" id="CLU_3189157_0_0_10"/>
<organism evidence="1 2">
    <name type="scientific">Sphingobacterium spiritivorum ATCC 33300</name>
    <dbReference type="NCBI Taxonomy" id="525372"/>
    <lineage>
        <taxon>Bacteria</taxon>
        <taxon>Pseudomonadati</taxon>
        <taxon>Bacteroidota</taxon>
        <taxon>Sphingobacteriia</taxon>
        <taxon>Sphingobacteriales</taxon>
        <taxon>Sphingobacteriaceae</taxon>
        <taxon>Sphingobacterium</taxon>
    </lineage>
</organism>
<proteinExistence type="predicted"/>
<sequence>MLSDYFWYDYFHLSQNSPQPDVRNFGISRPEAGGEARTFLSSNLEM</sequence>
<dbReference type="EMBL" id="ACHB01000048">
    <property type="protein sequence ID" value="EEI92424.1"/>
    <property type="molecule type" value="Genomic_DNA"/>
</dbReference>
<dbReference type="AlphaFoldDB" id="C2FXI3"/>
<name>C2FXI3_SPHSI</name>
<dbReference type="Proteomes" id="UP000006241">
    <property type="component" value="Unassembled WGS sequence"/>
</dbReference>
<accession>C2FXI3</accession>
<comment type="caution">
    <text evidence="1">The sequence shown here is derived from an EMBL/GenBank/DDBJ whole genome shotgun (WGS) entry which is preliminary data.</text>
</comment>
<gene>
    <name evidence="1" type="ORF">HMPREF0765_2039</name>
</gene>